<gene>
    <name evidence="1" type="ORF">F4820DRAFT_366113</name>
</gene>
<comment type="caution">
    <text evidence="1">The sequence shown here is derived from an EMBL/GenBank/DDBJ whole genome shotgun (WGS) entry which is preliminary data.</text>
</comment>
<protein>
    <submittedName>
        <fullName evidence="1">Uncharacterized protein</fullName>
    </submittedName>
</protein>
<dbReference type="EMBL" id="MU393428">
    <property type="protein sequence ID" value="KAI4869772.1"/>
    <property type="molecule type" value="Genomic_DNA"/>
</dbReference>
<sequence length="369" mass="41700">MMKQETDPEWFHEWMKGRLDSNVFRFIYGPRTAAVIDYNNSFADKTQLPFFYFQQIFATFGAELCRLVKAEAALNPDTKWSSKLPGGSPEWVKDDTIRAHIRKSFDGICQAERFQHVELSSFKWVVWVTPQNIRQEESVNEEPPIRRKARFLQPFQFDDTPPPPSSNASSSQSLWSSTQVNTPRTDPPWNESESESGLVAPNRTGGGELEGNAAGTGEPIGEKRDEFIDPRLETLAIEEQLEDGLPESDDTMNDQLEIDLPGSDDIMDGPGGDLPRRDLAGDELDNATRGPATPNNAVRNPAAPKIDRVRRDVRSRGSTSPLGRDFKQPLRPQTDQAHRVKKRQARVDQTRTLRKRLFEHPSGDRDSAK</sequence>
<name>A0ACB9ZE00_9PEZI</name>
<accession>A0ACB9ZE00</accession>
<dbReference type="Proteomes" id="UP001497700">
    <property type="component" value="Unassembled WGS sequence"/>
</dbReference>
<evidence type="ECO:0000313" key="2">
    <source>
        <dbReference type="Proteomes" id="UP001497700"/>
    </source>
</evidence>
<organism evidence="1 2">
    <name type="scientific">Hypoxylon rubiginosum</name>
    <dbReference type="NCBI Taxonomy" id="110542"/>
    <lineage>
        <taxon>Eukaryota</taxon>
        <taxon>Fungi</taxon>
        <taxon>Dikarya</taxon>
        <taxon>Ascomycota</taxon>
        <taxon>Pezizomycotina</taxon>
        <taxon>Sordariomycetes</taxon>
        <taxon>Xylariomycetidae</taxon>
        <taxon>Xylariales</taxon>
        <taxon>Hypoxylaceae</taxon>
        <taxon>Hypoxylon</taxon>
    </lineage>
</organism>
<proteinExistence type="predicted"/>
<keyword evidence="2" id="KW-1185">Reference proteome</keyword>
<evidence type="ECO:0000313" key="1">
    <source>
        <dbReference type="EMBL" id="KAI4869772.1"/>
    </source>
</evidence>
<reference evidence="1 2" key="1">
    <citation type="journal article" date="2022" name="New Phytol.">
        <title>Ecological generalism drives hyperdiversity of secondary metabolite gene clusters in xylarialean endophytes.</title>
        <authorList>
            <person name="Franco M.E.E."/>
            <person name="Wisecaver J.H."/>
            <person name="Arnold A.E."/>
            <person name="Ju Y.M."/>
            <person name="Slot J.C."/>
            <person name="Ahrendt S."/>
            <person name="Moore L.P."/>
            <person name="Eastman K.E."/>
            <person name="Scott K."/>
            <person name="Konkel Z."/>
            <person name="Mondo S.J."/>
            <person name="Kuo A."/>
            <person name="Hayes R.D."/>
            <person name="Haridas S."/>
            <person name="Andreopoulos B."/>
            <person name="Riley R."/>
            <person name="LaButti K."/>
            <person name="Pangilinan J."/>
            <person name="Lipzen A."/>
            <person name="Amirebrahimi M."/>
            <person name="Yan J."/>
            <person name="Adam C."/>
            <person name="Keymanesh K."/>
            <person name="Ng V."/>
            <person name="Louie K."/>
            <person name="Northen T."/>
            <person name="Drula E."/>
            <person name="Henrissat B."/>
            <person name="Hsieh H.M."/>
            <person name="Youens-Clark K."/>
            <person name="Lutzoni F."/>
            <person name="Miadlikowska J."/>
            <person name="Eastwood D.C."/>
            <person name="Hamelin R.C."/>
            <person name="Grigoriev I.V."/>
            <person name="U'Ren J.M."/>
        </authorList>
    </citation>
    <scope>NUCLEOTIDE SEQUENCE [LARGE SCALE GENOMIC DNA]</scope>
    <source>
        <strain evidence="1 2">CBS 119005</strain>
    </source>
</reference>